<keyword evidence="4" id="KW-1185">Reference proteome</keyword>
<dbReference type="Proteomes" id="UP000234789">
    <property type="component" value="Unassembled WGS sequence"/>
</dbReference>
<accession>A0A2N5N9F5</accession>
<dbReference type="EMBL" id="NFEZ01000003">
    <property type="protein sequence ID" value="PLT46986.1"/>
    <property type="molecule type" value="Genomic_DNA"/>
</dbReference>
<proteinExistence type="predicted"/>
<keyword evidence="1" id="KW-0175">Coiled coil</keyword>
<evidence type="ECO:0000256" key="1">
    <source>
        <dbReference type="SAM" id="Coils"/>
    </source>
</evidence>
<feature type="region of interest" description="Disordered" evidence="2">
    <location>
        <begin position="144"/>
        <end position="168"/>
    </location>
</feature>
<evidence type="ECO:0000313" key="3">
    <source>
        <dbReference type="EMBL" id="PLT46986.1"/>
    </source>
</evidence>
<dbReference type="AlphaFoldDB" id="A0A2N5N9F5"/>
<feature type="coiled-coil region" evidence="1">
    <location>
        <begin position="117"/>
        <end position="144"/>
    </location>
</feature>
<dbReference type="RefSeq" id="WP_101807953.1">
    <property type="nucleotide sequence ID" value="NZ_NFEZ01000003.1"/>
</dbReference>
<evidence type="ECO:0000256" key="2">
    <source>
        <dbReference type="SAM" id="MobiDB-lite"/>
    </source>
</evidence>
<comment type="caution">
    <text evidence="3">The sequence shown here is derived from an EMBL/GenBank/DDBJ whole genome shotgun (WGS) entry which is preliminary data.</text>
</comment>
<organism evidence="3 4">
    <name type="scientific">Paenibacillus pasadenensis</name>
    <dbReference type="NCBI Taxonomy" id="217090"/>
    <lineage>
        <taxon>Bacteria</taxon>
        <taxon>Bacillati</taxon>
        <taxon>Bacillota</taxon>
        <taxon>Bacilli</taxon>
        <taxon>Bacillales</taxon>
        <taxon>Paenibacillaceae</taxon>
        <taxon>Paenibacillus</taxon>
    </lineage>
</organism>
<feature type="compositionally biased region" description="Acidic residues" evidence="2">
    <location>
        <begin position="159"/>
        <end position="168"/>
    </location>
</feature>
<protein>
    <submittedName>
        <fullName evidence="3">Uncharacterized protein</fullName>
    </submittedName>
</protein>
<name>A0A2N5N9F5_9BACL</name>
<reference evidence="3 4" key="1">
    <citation type="submission" date="2017-05" db="EMBL/GenBank/DDBJ databases">
        <title>Functional genome analysis of Paenibacillus pasadenensis strain R16: insights on endophytic life style and antifungal activity.</title>
        <authorList>
            <person name="Passera A."/>
            <person name="Marcolungo L."/>
            <person name="Casati P."/>
            <person name="Brasca M."/>
            <person name="Quaglino F."/>
            <person name="Delledonne M."/>
        </authorList>
    </citation>
    <scope>NUCLEOTIDE SEQUENCE [LARGE SCALE GENOMIC DNA]</scope>
    <source>
        <strain evidence="3 4">R16</strain>
    </source>
</reference>
<evidence type="ECO:0000313" key="4">
    <source>
        <dbReference type="Proteomes" id="UP000234789"/>
    </source>
</evidence>
<gene>
    <name evidence="3" type="ORF">B8V81_1210</name>
</gene>
<sequence length="168" mass="18372">MEEESWITHEEYLASAELFRSAFPAFAAEVARVEAMRGKLNEFQLSRAVTMAADSVEILGWNSRRTVLAIFDVYVELYRGEGREAADRWVEATFGAGLLPAPGGAPDSADPGLLARLGEVEEEIREREAELLELYRELTRLKAAASGTRPADGLRGQGEDEGEAAAGR</sequence>